<name>A0A2P2PJS5_RHIMU</name>
<protein>
    <submittedName>
        <fullName evidence="1">Uncharacterized protein</fullName>
    </submittedName>
</protein>
<reference evidence="1" key="1">
    <citation type="submission" date="2018-02" db="EMBL/GenBank/DDBJ databases">
        <title>Rhizophora mucronata_Transcriptome.</title>
        <authorList>
            <person name="Meera S.P."/>
            <person name="Sreeshan A."/>
            <person name="Augustine A."/>
        </authorList>
    </citation>
    <scope>NUCLEOTIDE SEQUENCE</scope>
    <source>
        <tissue evidence="1">Leaf</tissue>
    </source>
</reference>
<dbReference type="AlphaFoldDB" id="A0A2P2PJS5"/>
<evidence type="ECO:0000313" key="1">
    <source>
        <dbReference type="EMBL" id="MBX54921.1"/>
    </source>
</evidence>
<organism evidence="1">
    <name type="scientific">Rhizophora mucronata</name>
    <name type="common">Asiatic mangrove</name>
    <dbReference type="NCBI Taxonomy" id="61149"/>
    <lineage>
        <taxon>Eukaryota</taxon>
        <taxon>Viridiplantae</taxon>
        <taxon>Streptophyta</taxon>
        <taxon>Embryophyta</taxon>
        <taxon>Tracheophyta</taxon>
        <taxon>Spermatophyta</taxon>
        <taxon>Magnoliopsida</taxon>
        <taxon>eudicotyledons</taxon>
        <taxon>Gunneridae</taxon>
        <taxon>Pentapetalae</taxon>
        <taxon>rosids</taxon>
        <taxon>fabids</taxon>
        <taxon>Malpighiales</taxon>
        <taxon>Rhizophoraceae</taxon>
        <taxon>Rhizophora</taxon>
    </lineage>
</organism>
<sequence length="24" mass="3052">MLKYSHHHFILFFLKHLLFFKSNC</sequence>
<dbReference type="EMBL" id="GGEC01074437">
    <property type="protein sequence ID" value="MBX54921.1"/>
    <property type="molecule type" value="Transcribed_RNA"/>
</dbReference>
<proteinExistence type="predicted"/>
<accession>A0A2P2PJS5</accession>